<proteinExistence type="predicted"/>
<feature type="domain" description="Gp5/Type VI secretion system Vgr protein OB-fold" evidence="1">
    <location>
        <begin position="21"/>
        <end position="86"/>
    </location>
</feature>
<dbReference type="EMBL" id="SMCP01000005">
    <property type="protein sequence ID" value="TCV87258.1"/>
    <property type="molecule type" value="Genomic_DNA"/>
</dbReference>
<gene>
    <name evidence="2" type="ORF">EDC16_105177</name>
</gene>
<reference evidence="2 3" key="1">
    <citation type="submission" date="2019-03" db="EMBL/GenBank/DDBJ databases">
        <title>Genomic Encyclopedia of Type Strains, Phase IV (KMG-IV): sequencing the most valuable type-strain genomes for metagenomic binning, comparative biology and taxonomic classification.</title>
        <authorList>
            <person name="Goeker M."/>
        </authorList>
    </citation>
    <scope>NUCLEOTIDE SEQUENCE [LARGE SCALE GENOMIC DNA]</scope>
    <source>
        <strain evidence="2 3">DSM 28140</strain>
    </source>
</reference>
<dbReference type="Proteomes" id="UP000294619">
    <property type="component" value="Unassembled WGS sequence"/>
</dbReference>
<sequence length="177" mass="18770">MQFMKTLADVIRRLENMHRFGLIAAVDHANARCKVRSGQILTDWLPFAAMRAGTTKTWSPPTVGEQCLIVALSGELTTAIVITGIYTAGSAPSQSPDEHVIEFADGARFVYNQASSDLSVTGVKTINITCPQTTINGDVQVNGKIESTGDQIAGGISQINHLHGGILPGPAKTGKPE</sequence>
<organism evidence="2 3">
    <name type="scientific">Testudinibacter aquarius</name>
    <dbReference type="NCBI Taxonomy" id="1524974"/>
    <lineage>
        <taxon>Bacteria</taxon>
        <taxon>Pseudomonadati</taxon>
        <taxon>Pseudomonadota</taxon>
        <taxon>Gammaproteobacteria</taxon>
        <taxon>Pasteurellales</taxon>
        <taxon>Pasteurellaceae</taxon>
        <taxon>Testudinibacter</taxon>
    </lineage>
</organism>
<dbReference type="InterPro" id="IPR013046">
    <property type="entry name" value="GpV/Gp45"/>
</dbReference>
<dbReference type="NCBIfam" id="TIGR01644">
    <property type="entry name" value="phage_P2_V"/>
    <property type="match status" value="1"/>
</dbReference>
<evidence type="ECO:0000313" key="2">
    <source>
        <dbReference type="EMBL" id="TCV87258.1"/>
    </source>
</evidence>
<evidence type="ECO:0000313" key="3">
    <source>
        <dbReference type="Proteomes" id="UP000294619"/>
    </source>
</evidence>
<evidence type="ECO:0000259" key="1">
    <source>
        <dbReference type="Pfam" id="PF04717"/>
    </source>
</evidence>
<protein>
    <submittedName>
        <fullName evidence="2">Phage baseplate assembly protein V</fullName>
    </submittedName>
</protein>
<dbReference type="AlphaFoldDB" id="A0A4R3Y8K0"/>
<dbReference type="Gene3D" id="6.20.150.10">
    <property type="match status" value="1"/>
</dbReference>
<dbReference type="InterPro" id="IPR006531">
    <property type="entry name" value="Gp5/Vgr_OB"/>
</dbReference>
<accession>A0A4R3Y8K0</accession>
<dbReference type="Gene3D" id="2.40.50.230">
    <property type="entry name" value="Gp5 N-terminal domain"/>
    <property type="match status" value="1"/>
</dbReference>
<dbReference type="InterPro" id="IPR037026">
    <property type="entry name" value="Vgr_OB-fold_dom_sf"/>
</dbReference>
<dbReference type="Pfam" id="PF04717">
    <property type="entry name" value="Phage_base_V"/>
    <property type="match status" value="1"/>
</dbReference>
<comment type="caution">
    <text evidence="2">The sequence shown here is derived from an EMBL/GenBank/DDBJ whole genome shotgun (WGS) entry which is preliminary data.</text>
</comment>
<name>A0A4R3Y8K0_9PAST</name>